<dbReference type="HAMAP" id="MF_02004">
    <property type="entry name" value="Val_tRNA_synth_type1"/>
    <property type="match status" value="1"/>
</dbReference>
<dbReference type="NCBIfam" id="TIGR00422">
    <property type="entry name" value="valS"/>
    <property type="match status" value="1"/>
</dbReference>
<evidence type="ECO:0000259" key="18">
    <source>
        <dbReference type="Pfam" id="PF08264"/>
    </source>
</evidence>
<dbReference type="FunFam" id="3.40.50.620:FF:000078">
    <property type="entry name" value="Valine--tRNA ligase, mitochondrial"/>
    <property type="match status" value="1"/>
</dbReference>
<dbReference type="InterPro" id="IPR013155">
    <property type="entry name" value="M/V/L/I-tRNA-synth_anticd-bd"/>
</dbReference>
<keyword evidence="6 14" id="KW-0436">Ligase</keyword>
<dbReference type="FunFam" id="3.40.50.620:FF:000020">
    <property type="entry name" value="Valine--tRNA ligase, mitochondrial"/>
    <property type="match status" value="1"/>
</dbReference>
<keyword evidence="7 14" id="KW-0547">Nucleotide-binding</keyword>
<feature type="region of interest" description="Disordered" evidence="16">
    <location>
        <begin position="66"/>
        <end position="95"/>
    </location>
</feature>
<evidence type="ECO:0000256" key="7">
    <source>
        <dbReference type="ARBA" id="ARBA00022741"/>
    </source>
</evidence>
<dbReference type="InterPro" id="IPR033705">
    <property type="entry name" value="Anticodon_Ia_Val"/>
</dbReference>
<keyword evidence="9 14" id="KW-0648">Protein biosynthesis</keyword>
<evidence type="ECO:0000256" key="6">
    <source>
        <dbReference type="ARBA" id="ARBA00022598"/>
    </source>
</evidence>
<dbReference type="Gene3D" id="3.90.740.10">
    <property type="entry name" value="Valyl/Leucyl/Isoleucyl-tRNA synthetase, editing domain"/>
    <property type="match status" value="1"/>
</dbReference>
<dbReference type="InterPro" id="IPR002300">
    <property type="entry name" value="aa-tRNA-synth_Ia"/>
</dbReference>
<evidence type="ECO:0000256" key="3">
    <source>
        <dbReference type="ARBA" id="ARBA00005594"/>
    </source>
</evidence>
<dbReference type="NCBIfam" id="NF004349">
    <property type="entry name" value="PRK05729.1"/>
    <property type="match status" value="1"/>
</dbReference>
<dbReference type="PANTHER" id="PTHR11946:SF109">
    <property type="entry name" value="VALINE--TRNA LIGASE"/>
    <property type="match status" value="1"/>
</dbReference>
<dbReference type="InterPro" id="IPR009008">
    <property type="entry name" value="Val/Leu/Ile-tRNA-synth_edit"/>
</dbReference>
<dbReference type="SUPFAM" id="SSF50677">
    <property type="entry name" value="ValRS/IleRS/LeuRS editing domain"/>
    <property type="match status" value="1"/>
</dbReference>
<evidence type="ECO:0000259" key="17">
    <source>
        <dbReference type="Pfam" id="PF00133"/>
    </source>
</evidence>
<dbReference type="InterPro" id="IPR002303">
    <property type="entry name" value="Valyl-tRNA_ligase"/>
</dbReference>
<dbReference type="PANTHER" id="PTHR11946">
    <property type="entry name" value="VALYL-TRNA SYNTHETASES"/>
    <property type="match status" value="1"/>
</dbReference>
<comment type="similarity">
    <text evidence="3 14">Belongs to the class-I aminoacyl-tRNA synthetase family.</text>
</comment>
<dbReference type="GO" id="GO:0005524">
    <property type="term" value="F:ATP binding"/>
    <property type="evidence" value="ECO:0007669"/>
    <property type="project" value="UniProtKB-KW"/>
</dbReference>
<dbReference type="AlphaFoldDB" id="A0AAV9ITG0"/>
<name>A0AAV9ITG0_CYACA</name>
<keyword evidence="10 14" id="KW-0030">Aminoacyl-tRNA synthetase</keyword>
<evidence type="ECO:0000256" key="14">
    <source>
        <dbReference type="RuleBase" id="RU363035"/>
    </source>
</evidence>
<evidence type="ECO:0000256" key="15">
    <source>
        <dbReference type="SAM" id="Coils"/>
    </source>
</evidence>
<dbReference type="GO" id="GO:0004832">
    <property type="term" value="F:valine-tRNA ligase activity"/>
    <property type="evidence" value="ECO:0007669"/>
    <property type="project" value="UniProtKB-EC"/>
</dbReference>
<comment type="catalytic activity">
    <reaction evidence="13">
        <text>tRNA(Val) + L-valine + ATP = L-valyl-tRNA(Val) + AMP + diphosphate</text>
        <dbReference type="Rhea" id="RHEA:10704"/>
        <dbReference type="Rhea" id="RHEA-COMP:9672"/>
        <dbReference type="Rhea" id="RHEA-COMP:9708"/>
        <dbReference type="ChEBI" id="CHEBI:30616"/>
        <dbReference type="ChEBI" id="CHEBI:33019"/>
        <dbReference type="ChEBI" id="CHEBI:57762"/>
        <dbReference type="ChEBI" id="CHEBI:78442"/>
        <dbReference type="ChEBI" id="CHEBI:78537"/>
        <dbReference type="ChEBI" id="CHEBI:456215"/>
        <dbReference type="EC" id="6.1.1.9"/>
    </reaction>
</comment>
<dbReference type="InterPro" id="IPR009080">
    <property type="entry name" value="tRNAsynth_Ia_anticodon-bd"/>
</dbReference>
<dbReference type="SUPFAM" id="SSF47323">
    <property type="entry name" value="Anticodon-binding domain of a subclass of class I aminoacyl-tRNA synthetases"/>
    <property type="match status" value="1"/>
</dbReference>
<evidence type="ECO:0000256" key="5">
    <source>
        <dbReference type="ARBA" id="ARBA00022490"/>
    </source>
</evidence>
<organism evidence="19 20">
    <name type="scientific">Cyanidium caldarium</name>
    <name type="common">Red alga</name>
    <dbReference type="NCBI Taxonomy" id="2771"/>
    <lineage>
        <taxon>Eukaryota</taxon>
        <taxon>Rhodophyta</taxon>
        <taxon>Bangiophyceae</taxon>
        <taxon>Cyanidiales</taxon>
        <taxon>Cyanidiaceae</taxon>
        <taxon>Cyanidium</taxon>
    </lineage>
</organism>
<dbReference type="Gene3D" id="3.40.50.620">
    <property type="entry name" value="HUPs"/>
    <property type="match status" value="2"/>
</dbReference>
<evidence type="ECO:0000256" key="9">
    <source>
        <dbReference type="ARBA" id="ARBA00022917"/>
    </source>
</evidence>
<comment type="caution">
    <text evidence="19">The sequence shown here is derived from an EMBL/GenBank/DDBJ whole genome shotgun (WGS) entry which is preliminary data.</text>
</comment>
<dbReference type="Pfam" id="PF08264">
    <property type="entry name" value="Anticodon_1"/>
    <property type="match status" value="1"/>
</dbReference>
<dbReference type="PRINTS" id="PR00986">
    <property type="entry name" value="TRNASYNTHVAL"/>
</dbReference>
<dbReference type="Pfam" id="PF00133">
    <property type="entry name" value="tRNA-synt_1"/>
    <property type="match status" value="1"/>
</dbReference>
<dbReference type="Proteomes" id="UP001301350">
    <property type="component" value="Unassembled WGS sequence"/>
</dbReference>
<evidence type="ECO:0000256" key="2">
    <source>
        <dbReference type="ARBA" id="ARBA00004496"/>
    </source>
</evidence>
<dbReference type="GO" id="GO:0005739">
    <property type="term" value="C:mitochondrion"/>
    <property type="evidence" value="ECO:0007669"/>
    <property type="project" value="UniProtKB-SubCell"/>
</dbReference>
<dbReference type="CDD" id="cd07962">
    <property type="entry name" value="Anticodon_Ia_Val"/>
    <property type="match status" value="1"/>
</dbReference>
<evidence type="ECO:0000313" key="20">
    <source>
        <dbReference type="Proteomes" id="UP001301350"/>
    </source>
</evidence>
<dbReference type="GO" id="GO:0002161">
    <property type="term" value="F:aminoacyl-tRNA deacylase activity"/>
    <property type="evidence" value="ECO:0007669"/>
    <property type="project" value="InterPro"/>
</dbReference>
<sequence>MPAAGPNGAEVGLADYLAMSEEQRAQLPKARQKKLARLAQQAEQKALKARAAAAVAVALPTAADDDAVAPARSGTAAVGDRSGAVPSDSKRVPEEYVDRTPRGDYKELLRKPMAPAYYPSSVEAAWNDWWEASGYYGASVEAAQQVTDAQHKFVMVIPPPNVTGSLHLGHALTCAIQDCLTRWHRMLGHVTLWLPGTDHAGIATQTVVERKLLRERDKTRHDLGRESFIEEVWRYKEEYGGRICQQLRRLGASVDWSREQFTMNRRLSRAVTEAFVRLYERGLIYRGTRLVNWCCRLRTALSDIEVEYVDIAGREMRRVPGHDREVEFGVLTQFAYPLRHEPDTEEQPTELVVATTRLETMLGDVAVAVHPDDARYRHLIGRRLLHPLIPERDLVVIGDAQLVDMTFGTGCVKVTPAHDPNDYECGQRHRLPQITVIGEDGRMNAHAGEFAGLMRYDARVAVEQALGERGLMRGKHSHPMRLGVCSRTGDVIEPLLKPQWWMRCDHMAQRALEAVRDGRITILPEFHRETWYRWLENIRDWCISRQLWWGHRIPAWRYVDADGGEERWIVARSESEARAQAPAAVRDALHQDEDVLDTWFSSGLFPFSVFGWPADADADPAASELRAFYPGTLLETGHDILFFWVARMVMLGLELTDTEPFRTVYLHAIIRDKYGRKMSKSLGNVIDPIEVIEGASLQQLHAKLLEGNLDAREVERARQGQKMDFGEGGIPECGADALRFGLLAYTLQGRDINLDVARVAAYRHFCNKLWNAARFALHLLEAEEERGMREATDGHAATEAFALEDRWVRSRASACAAACNSSLQQFLFAEAVTALYNFWLYELCDVYLEAIKPRVYNADTSAASAAAARRTLLECLDVGLRLLHPMMPFVTEELYQRLPVKRRCASIMIAPYPQPFGSDPEAETAMEQVLLLVRTVRSMRATYQVKRSARPSVSVQGVMAAAAEADAMRRLVRTLTQCGSVELLAQPPSAVAQCATQVAAPGITVYLNLAGLIDVRAELAKLHVKADEAQRLAQRYRTQLQSFDARVPDAVRRRAAEALERADEEARTVHEAIGRLQRLKLEDQQ</sequence>
<dbReference type="EMBL" id="JANCYW010000005">
    <property type="protein sequence ID" value="KAK4535444.1"/>
    <property type="molecule type" value="Genomic_DNA"/>
</dbReference>
<protein>
    <recommendedName>
        <fullName evidence="12">Valine--tRNA ligase, mitochondrial</fullName>
        <ecNumber evidence="4">6.1.1.9</ecNumber>
    </recommendedName>
    <alternativeName>
        <fullName evidence="11">Valyl-tRNA synthetase</fullName>
    </alternativeName>
</protein>
<keyword evidence="15" id="KW-0175">Coiled coil</keyword>
<keyword evidence="8 14" id="KW-0067">ATP-binding</keyword>
<dbReference type="FunFam" id="3.90.740.10:FF:000005">
    <property type="entry name" value="Valine--tRNA ligase, mitochondrial"/>
    <property type="match status" value="1"/>
</dbReference>
<comment type="subcellular location">
    <subcellularLocation>
        <location evidence="2">Cytoplasm</location>
    </subcellularLocation>
    <subcellularLocation>
        <location evidence="1">Mitochondrion</location>
    </subcellularLocation>
</comment>
<proteinExistence type="inferred from homology"/>
<dbReference type="InterPro" id="IPR001412">
    <property type="entry name" value="aa-tRNA-synth_I_CS"/>
</dbReference>
<feature type="domain" description="Methionyl/Valyl/Leucyl/Isoleucyl-tRNA synthetase anticodon-binding" evidence="18">
    <location>
        <begin position="805"/>
        <end position="950"/>
    </location>
</feature>
<keyword evidence="20" id="KW-1185">Reference proteome</keyword>
<feature type="coiled-coil region" evidence="15">
    <location>
        <begin position="1012"/>
        <end position="1046"/>
    </location>
</feature>
<dbReference type="GO" id="GO:0006438">
    <property type="term" value="P:valyl-tRNA aminoacylation"/>
    <property type="evidence" value="ECO:0007669"/>
    <property type="project" value="InterPro"/>
</dbReference>
<dbReference type="SUPFAM" id="SSF52374">
    <property type="entry name" value="Nucleotidylyl transferase"/>
    <property type="match status" value="1"/>
</dbReference>
<dbReference type="CDD" id="cd00817">
    <property type="entry name" value="ValRS_core"/>
    <property type="match status" value="1"/>
</dbReference>
<keyword evidence="5" id="KW-0963">Cytoplasm</keyword>
<accession>A0AAV9ITG0</accession>
<evidence type="ECO:0000313" key="19">
    <source>
        <dbReference type="EMBL" id="KAK4535444.1"/>
    </source>
</evidence>
<evidence type="ECO:0000256" key="4">
    <source>
        <dbReference type="ARBA" id="ARBA00013169"/>
    </source>
</evidence>
<dbReference type="InterPro" id="IPR014729">
    <property type="entry name" value="Rossmann-like_a/b/a_fold"/>
</dbReference>
<dbReference type="PROSITE" id="PS00178">
    <property type="entry name" value="AA_TRNA_LIGASE_I"/>
    <property type="match status" value="1"/>
</dbReference>
<feature type="domain" description="Aminoacyl-tRNA synthetase class Ia" evidence="17">
    <location>
        <begin position="126"/>
        <end position="755"/>
    </location>
</feature>
<evidence type="ECO:0000256" key="12">
    <source>
        <dbReference type="ARBA" id="ARBA00040837"/>
    </source>
</evidence>
<evidence type="ECO:0000256" key="11">
    <source>
        <dbReference type="ARBA" id="ARBA00029936"/>
    </source>
</evidence>
<dbReference type="FunFam" id="1.10.730.10:FF:000009">
    <property type="entry name" value="Valine--tRNA ligase, mitochondrial"/>
    <property type="match status" value="1"/>
</dbReference>
<evidence type="ECO:0000256" key="1">
    <source>
        <dbReference type="ARBA" id="ARBA00004173"/>
    </source>
</evidence>
<reference evidence="19 20" key="1">
    <citation type="submission" date="2022-07" db="EMBL/GenBank/DDBJ databases">
        <title>Genome-wide signatures of adaptation to extreme environments.</title>
        <authorList>
            <person name="Cho C.H."/>
            <person name="Yoon H.S."/>
        </authorList>
    </citation>
    <scope>NUCLEOTIDE SEQUENCE [LARGE SCALE GENOMIC DNA]</scope>
    <source>
        <strain evidence="19 20">DBV 063 E5</strain>
    </source>
</reference>
<evidence type="ECO:0000256" key="16">
    <source>
        <dbReference type="SAM" id="MobiDB-lite"/>
    </source>
</evidence>
<evidence type="ECO:0000256" key="8">
    <source>
        <dbReference type="ARBA" id="ARBA00022840"/>
    </source>
</evidence>
<dbReference type="Gene3D" id="1.10.730.10">
    <property type="entry name" value="Isoleucyl-tRNA Synthetase, Domain 1"/>
    <property type="match status" value="1"/>
</dbReference>
<evidence type="ECO:0000256" key="13">
    <source>
        <dbReference type="ARBA" id="ARBA00047552"/>
    </source>
</evidence>
<gene>
    <name evidence="19" type="ORF">CDCA_CDCA05G1469</name>
</gene>
<dbReference type="EC" id="6.1.1.9" evidence="4"/>
<dbReference type="GO" id="GO:0005829">
    <property type="term" value="C:cytosol"/>
    <property type="evidence" value="ECO:0007669"/>
    <property type="project" value="TreeGrafter"/>
</dbReference>
<evidence type="ECO:0000256" key="10">
    <source>
        <dbReference type="ARBA" id="ARBA00023146"/>
    </source>
</evidence>